<accession>A0A926N779</accession>
<reference evidence="1" key="1">
    <citation type="submission" date="2020-09" db="EMBL/GenBank/DDBJ databases">
        <title>A novel bacterium of genus Hazenella, isolated from South China Sea.</title>
        <authorList>
            <person name="Huang H."/>
            <person name="Mo K."/>
            <person name="Hu Y."/>
        </authorList>
    </citation>
    <scope>NUCLEOTIDE SEQUENCE</scope>
    <source>
        <strain evidence="1">IB182357</strain>
    </source>
</reference>
<proteinExistence type="predicted"/>
<organism evidence="1 2">
    <name type="scientific">Polycladospora coralii</name>
    <dbReference type="NCBI Taxonomy" id="2771432"/>
    <lineage>
        <taxon>Bacteria</taxon>
        <taxon>Bacillati</taxon>
        <taxon>Bacillota</taxon>
        <taxon>Bacilli</taxon>
        <taxon>Bacillales</taxon>
        <taxon>Thermoactinomycetaceae</taxon>
        <taxon>Polycladospora</taxon>
    </lineage>
</organism>
<dbReference type="AlphaFoldDB" id="A0A926N779"/>
<evidence type="ECO:0000313" key="1">
    <source>
        <dbReference type="EMBL" id="MBD1373969.1"/>
    </source>
</evidence>
<comment type="caution">
    <text evidence="1">The sequence shown here is derived from an EMBL/GenBank/DDBJ whole genome shotgun (WGS) entry which is preliminary data.</text>
</comment>
<name>A0A926N779_9BACL</name>
<protein>
    <submittedName>
        <fullName evidence="1">Uncharacterized protein</fullName>
    </submittedName>
</protein>
<evidence type="ECO:0000313" key="2">
    <source>
        <dbReference type="Proteomes" id="UP000661691"/>
    </source>
</evidence>
<dbReference type="EMBL" id="JACXAH010000056">
    <property type="protein sequence ID" value="MBD1373969.1"/>
    <property type="molecule type" value="Genomic_DNA"/>
</dbReference>
<sequence length="141" mass="15319">MSKKVVITIDFNITIRYITSLQGTFPLESVALEVMEDLGVGNPNDTPEIVSGVPGRTVRSVFNRTIVDAWQGKMLVQKGVAVPTALSKAFPIVRVNYSPSLIHVAEALFNAFSPVVPTITNARLVSVRARAGRHARAIFSE</sequence>
<dbReference type="Proteomes" id="UP000661691">
    <property type="component" value="Unassembled WGS sequence"/>
</dbReference>
<keyword evidence="2" id="KW-1185">Reference proteome</keyword>
<gene>
    <name evidence="1" type="ORF">IC620_16625</name>
</gene>
<dbReference type="RefSeq" id="WP_191141206.1">
    <property type="nucleotide sequence ID" value="NZ_JACXAG020000022.1"/>
</dbReference>